<reference evidence="3 4" key="1">
    <citation type="submission" date="2020-02" db="EMBL/GenBank/DDBJ databases">
        <authorList>
            <person name="Ferguson B K."/>
        </authorList>
    </citation>
    <scope>NUCLEOTIDE SEQUENCE [LARGE SCALE GENOMIC DNA]</scope>
</reference>
<keyword evidence="2" id="KW-1133">Transmembrane helix</keyword>
<sequence length="151" mass="16853">GVAPGDSHVVDAIRIWTRVKVAPACSHGRGIPSRAHAGVQQSRTIFDIFYIFILLIHYSNVRNRRLSQSIHSASISPLIFFINTPWFSIASILEKFAGEVAAFDRVPRPRGARHDQRRGPSPPPGVCRREGVQLARPGRPQRDRGDRDGRT</sequence>
<dbReference type="AlphaFoldDB" id="A0A6H5H9W5"/>
<keyword evidence="2" id="KW-0472">Membrane</keyword>
<feature type="region of interest" description="Disordered" evidence="1">
    <location>
        <begin position="107"/>
        <end position="151"/>
    </location>
</feature>
<evidence type="ECO:0000256" key="1">
    <source>
        <dbReference type="SAM" id="MobiDB-lite"/>
    </source>
</evidence>
<keyword evidence="2" id="KW-0812">Transmembrane</keyword>
<keyword evidence="4" id="KW-1185">Reference proteome</keyword>
<feature type="compositionally biased region" description="Basic and acidic residues" evidence="1">
    <location>
        <begin position="140"/>
        <end position="151"/>
    </location>
</feature>
<evidence type="ECO:0000313" key="3">
    <source>
        <dbReference type="EMBL" id="CAB0014436.1"/>
    </source>
</evidence>
<dbReference type="Proteomes" id="UP000479000">
    <property type="component" value="Unassembled WGS sequence"/>
</dbReference>
<protein>
    <submittedName>
        <fullName evidence="3">Uncharacterized protein</fullName>
    </submittedName>
</protein>
<feature type="non-terminal residue" evidence="3">
    <location>
        <position position="1"/>
    </location>
</feature>
<gene>
    <name evidence="3" type="ORF">NTEN_LOCUS18864</name>
</gene>
<accession>A0A6H5H9W5</accession>
<dbReference type="EMBL" id="CADCXU010027812">
    <property type="protein sequence ID" value="CAB0014436.1"/>
    <property type="molecule type" value="Genomic_DNA"/>
</dbReference>
<organism evidence="3 4">
    <name type="scientific">Nesidiocoris tenuis</name>
    <dbReference type="NCBI Taxonomy" id="355587"/>
    <lineage>
        <taxon>Eukaryota</taxon>
        <taxon>Metazoa</taxon>
        <taxon>Ecdysozoa</taxon>
        <taxon>Arthropoda</taxon>
        <taxon>Hexapoda</taxon>
        <taxon>Insecta</taxon>
        <taxon>Pterygota</taxon>
        <taxon>Neoptera</taxon>
        <taxon>Paraneoptera</taxon>
        <taxon>Hemiptera</taxon>
        <taxon>Heteroptera</taxon>
        <taxon>Panheteroptera</taxon>
        <taxon>Cimicomorpha</taxon>
        <taxon>Miridae</taxon>
        <taxon>Dicyphina</taxon>
        <taxon>Nesidiocoris</taxon>
    </lineage>
</organism>
<proteinExistence type="predicted"/>
<feature type="transmembrane region" description="Helical" evidence="2">
    <location>
        <begin position="44"/>
        <end position="61"/>
    </location>
</feature>
<evidence type="ECO:0000256" key="2">
    <source>
        <dbReference type="SAM" id="Phobius"/>
    </source>
</evidence>
<name>A0A6H5H9W5_9HEMI</name>
<evidence type="ECO:0000313" key="4">
    <source>
        <dbReference type="Proteomes" id="UP000479000"/>
    </source>
</evidence>